<keyword evidence="8" id="KW-1185">Reference proteome</keyword>
<dbReference type="SUPFAM" id="SSF46785">
    <property type="entry name" value="Winged helix' DNA-binding domain"/>
    <property type="match status" value="1"/>
</dbReference>
<dbReference type="EMBL" id="CP010070">
    <property type="protein sequence ID" value="AIZ56497.1"/>
    <property type="molecule type" value="Genomic_DNA"/>
</dbReference>
<dbReference type="InterPro" id="IPR029349">
    <property type="entry name" value="DUF4443"/>
</dbReference>
<evidence type="ECO:0008006" key="9">
    <source>
        <dbReference type="Google" id="ProtNLM"/>
    </source>
</evidence>
<dbReference type="GO" id="GO:0004812">
    <property type="term" value="F:aminoacyl-tRNA ligase activity"/>
    <property type="evidence" value="ECO:0007669"/>
    <property type="project" value="InterPro"/>
</dbReference>
<evidence type="ECO:0000313" key="7">
    <source>
        <dbReference type="EMBL" id="AIZ56497.1"/>
    </source>
</evidence>
<keyword evidence="2" id="KW-0547">Nucleotide-binding</keyword>
<dbReference type="InterPro" id="IPR004115">
    <property type="entry name" value="GAD-like_sf"/>
</dbReference>
<evidence type="ECO:0000313" key="8">
    <source>
        <dbReference type="Proteomes" id="UP000030787"/>
    </source>
</evidence>
<organism evidence="7 8">
    <name type="scientific">Candidatus Methanoplasma termitum</name>
    <dbReference type="NCBI Taxonomy" id="1577791"/>
    <lineage>
        <taxon>Archaea</taxon>
        <taxon>Methanobacteriati</taxon>
        <taxon>Thermoplasmatota</taxon>
        <taxon>Thermoplasmata</taxon>
        <taxon>Methanomassiliicoccales</taxon>
        <taxon>Methanomassiliicoccaceae</taxon>
        <taxon>Candidatus Methanoplasma</taxon>
    </lineage>
</organism>
<dbReference type="Pfam" id="PF09884">
    <property type="entry name" value="DUF2111"/>
    <property type="match status" value="1"/>
</dbReference>
<gene>
    <name evidence="7" type="ORF">Mpt1_c06100</name>
</gene>
<dbReference type="Proteomes" id="UP000030787">
    <property type="component" value="Chromosome"/>
</dbReference>
<dbReference type="HOGENOM" id="CLU_865013_0_0_2"/>
<dbReference type="GO" id="GO:0006412">
    <property type="term" value="P:translation"/>
    <property type="evidence" value="ECO:0007669"/>
    <property type="project" value="UniProtKB-KW"/>
</dbReference>
<reference evidence="7 8" key="1">
    <citation type="journal article" date="2014" name="Appl. Environ. Microbiol.">
        <title>Comparative Genome Analysis of 'Candidatus Methanoplasma termitum' Indicates a New Mode of Energy Metabolism in the Seventh Order of Methanogens.</title>
        <authorList>
            <person name="Lang K."/>
            <person name="Schuldes J."/>
            <person name="Klingl A."/>
            <person name="Poehlein A."/>
            <person name="Daniel R."/>
            <person name="Brune A."/>
        </authorList>
    </citation>
    <scope>NUCLEOTIDE SEQUENCE [LARGE SCALE GENOMIC DNA]</scope>
    <source>
        <strain evidence="8">Mpt1</strain>
    </source>
</reference>
<name>A0A0A7LDW2_9ARCH</name>
<dbReference type="Gene3D" id="3.30.1360.30">
    <property type="entry name" value="GAD-like domain"/>
    <property type="match status" value="1"/>
</dbReference>
<accession>A0A0A7LDW2</accession>
<dbReference type="InterPro" id="IPR012029">
    <property type="entry name" value="UCP006557"/>
</dbReference>
<keyword evidence="3" id="KW-0067">ATP-binding</keyword>
<keyword evidence="1" id="KW-0436">Ligase</keyword>
<dbReference type="InterPro" id="IPR048715">
    <property type="entry name" value="CggR_N"/>
</dbReference>
<dbReference type="Gene3D" id="1.10.10.10">
    <property type="entry name" value="Winged helix-like DNA-binding domain superfamily/Winged helix DNA-binding domain"/>
    <property type="match status" value="1"/>
</dbReference>
<sequence>MKNALLCCVTFFRLDALYIHMAYRKTSHLGGPVPKFGDYHVWKTLYCIAKYSPLGRKSLAAHLKIGEGSTRTILNMLQDDGVVAINKNGVILTKAGLDIWKTVKMDLHAVRIPELTIGKCDCAVRVPGMAGNIKFGCEERDVAIKNGAMGATTLICSNNMLIFPGSYYPVDQKIENRLRDHLDIMDGDAVIIGTASDDDRAELGAVTAALETMGGLRIRRELDDLLTYRSTGSELLSLAFAIHDLVGGLPVCAKSRDNLGIRIEEGKVIDNAYTGAVLEEVINAGTTVRKTAMSGPYKGIRVIVTPIELDNKVIAAIGVVDIRSMAGVNNLIRLKSDDE</sequence>
<keyword evidence="4" id="KW-0648">Protein biosynthesis</keyword>
<feature type="domain" description="CggR N-terminal DNA binding" evidence="6">
    <location>
        <begin position="43"/>
        <end position="103"/>
    </location>
</feature>
<evidence type="ECO:0000259" key="6">
    <source>
        <dbReference type="Pfam" id="PF21715"/>
    </source>
</evidence>
<feature type="domain" description="DUF4443" evidence="5">
    <location>
        <begin position="117"/>
        <end position="213"/>
    </location>
</feature>
<protein>
    <recommendedName>
        <fullName evidence="9">DUF2111 domain-containing protein</fullName>
    </recommendedName>
</protein>
<dbReference type="GO" id="GO:0005737">
    <property type="term" value="C:cytoplasm"/>
    <property type="evidence" value="ECO:0007669"/>
    <property type="project" value="InterPro"/>
</dbReference>
<dbReference type="GO" id="GO:0005524">
    <property type="term" value="F:ATP binding"/>
    <property type="evidence" value="ECO:0007669"/>
    <property type="project" value="UniProtKB-KW"/>
</dbReference>
<evidence type="ECO:0000256" key="2">
    <source>
        <dbReference type="ARBA" id="ARBA00022741"/>
    </source>
</evidence>
<dbReference type="KEGG" id="mear:Mpt1_c06100"/>
<evidence type="ECO:0000259" key="5">
    <source>
        <dbReference type="Pfam" id="PF14544"/>
    </source>
</evidence>
<dbReference type="AlphaFoldDB" id="A0A0A7LDW2"/>
<dbReference type="Pfam" id="PF21715">
    <property type="entry name" value="CggR_N"/>
    <property type="match status" value="1"/>
</dbReference>
<dbReference type="InterPro" id="IPR036390">
    <property type="entry name" value="WH_DNA-bd_sf"/>
</dbReference>
<evidence type="ECO:0000256" key="4">
    <source>
        <dbReference type="ARBA" id="ARBA00022917"/>
    </source>
</evidence>
<proteinExistence type="predicted"/>
<dbReference type="SUPFAM" id="SSF55261">
    <property type="entry name" value="GAD domain-like"/>
    <property type="match status" value="1"/>
</dbReference>
<dbReference type="Pfam" id="PF14544">
    <property type="entry name" value="DUF4443"/>
    <property type="match status" value="1"/>
</dbReference>
<evidence type="ECO:0000256" key="1">
    <source>
        <dbReference type="ARBA" id="ARBA00022598"/>
    </source>
</evidence>
<dbReference type="STRING" id="1577791.Mpt1_c06100"/>
<dbReference type="InterPro" id="IPR036388">
    <property type="entry name" value="WH-like_DNA-bd_sf"/>
</dbReference>
<evidence type="ECO:0000256" key="3">
    <source>
        <dbReference type="ARBA" id="ARBA00022840"/>
    </source>
</evidence>